<dbReference type="InterPro" id="IPR006027">
    <property type="entry name" value="NusB_RsmB_TIM44"/>
</dbReference>
<evidence type="ECO:0000259" key="7">
    <source>
        <dbReference type="Pfam" id="PF01029"/>
    </source>
</evidence>
<evidence type="ECO:0000256" key="4">
    <source>
        <dbReference type="ARBA" id="ARBA00023015"/>
    </source>
</evidence>
<keyword evidence="4" id="KW-0805">Transcription regulation</keyword>
<accession>A0AB40BR45</accession>
<keyword evidence="8" id="KW-1185">Reference proteome</keyword>
<dbReference type="GO" id="GO:0003723">
    <property type="term" value="F:RNA binding"/>
    <property type="evidence" value="ECO:0007669"/>
    <property type="project" value="UniProtKB-KW"/>
</dbReference>
<dbReference type="GO" id="GO:0031564">
    <property type="term" value="P:transcription antitermination"/>
    <property type="evidence" value="ECO:0007669"/>
    <property type="project" value="UniProtKB-KW"/>
</dbReference>
<evidence type="ECO:0000256" key="5">
    <source>
        <dbReference type="ARBA" id="ARBA00023163"/>
    </source>
</evidence>
<name>A0AB40BR45_DIOCR</name>
<gene>
    <name evidence="9" type="primary">LOC120266382</name>
</gene>
<dbReference type="InterPro" id="IPR011605">
    <property type="entry name" value="NusB_fam"/>
</dbReference>
<evidence type="ECO:0000256" key="3">
    <source>
        <dbReference type="ARBA" id="ARBA00022884"/>
    </source>
</evidence>
<dbReference type="PANTHER" id="PTHR11078:SF3">
    <property type="entry name" value="ANTITERMINATION NUSB DOMAIN-CONTAINING PROTEIN"/>
    <property type="match status" value="1"/>
</dbReference>
<dbReference type="Pfam" id="PF01029">
    <property type="entry name" value="NusB"/>
    <property type="match status" value="1"/>
</dbReference>
<keyword evidence="3" id="KW-0694">RNA-binding</keyword>
<keyword evidence="2" id="KW-0889">Transcription antitermination</keyword>
<organism evidence="8 9">
    <name type="scientific">Dioscorea cayennensis subsp. rotundata</name>
    <name type="common">White Guinea yam</name>
    <name type="synonym">Dioscorea rotundata</name>
    <dbReference type="NCBI Taxonomy" id="55577"/>
    <lineage>
        <taxon>Eukaryota</taxon>
        <taxon>Viridiplantae</taxon>
        <taxon>Streptophyta</taxon>
        <taxon>Embryophyta</taxon>
        <taxon>Tracheophyta</taxon>
        <taxon>Spermatophyta</taxon>
        <taxon>Magnoliopsida</taxon>
        <taxon>Liliopsida</taxon>
        <taxon>Dioscoreales</taxon>
        <taxon>Dioscoreaceae</taxon>
        <taxon>Dioscorea</taxon>
    </lineage>
</organism>
<dbReference type="GeneID" id="120266382"/>
<evidence type="ECO:0000313" key="9">
    <source>
        <dbReference type="RefSeq" id="XP_039129940.1"/>
    </source>
</evidence>
<feature type="region of interest" description="Disordered" evidence="6">
    <location>
        <begin position="62"/>
        <end position="82"/>
    </location>
</feature>
<dbReference type="AlphaFoldDB" id="A0AB40BR45"/>
<comment type="similarity">
    <text evidence="1">Belongs to the NusB family.</text>
</comment>
<proteinExistence type="inferred from homology"/>
<dbReference type="Proteomes" id="UP001515500">
    <property type="component" value="Chromosome 8"/>
</dbReference>
<dbReference type="SUPFAM" id="SSF48013">
    <property type="entry name" value="NusB-like"/>
    <property type="match status" value="1"/>
</dbReference>
<protein>
    <submittedName>
        <fullName evidence="9">Uncharacterized protein LOC120266382</fullName>
    </submittedName>
</protein>
<dbReference type="GO" id="GO:0009507">
    <property type="term" value="C:chloroplast"/>
    <property type="evidence" value="ECO:0007669"/>
    <property type="project" value="TreeGrafter"/>
</dbReference>
<dbReference type="PANTHER" id="PTHR11078">
    <property type="entry name" value="N UTILIZATION SUBSTANCE PROTEIN B-RELATED"/>
    <property type="match status" value="1"/>
</dbReference>
<dbReference type="InterPro" id="IPR035926">
    <property type="entry name" value="NusB-like_sf"/>
</dbReference>
<evidence type="ECO:0000256" key="1">
    <source>
        <dbReference type="ARBA" id="ARBA00005952"/>
    </source>
</evidence>
<evidence type="ECO:0000313" key="8">
    <source>
        <dbReference type="Proteomes" id="UP001515500"/>
    </source>
</evidence>
<evidence type="ECO:0000256" key="6">
    <source>
        <dbReference type="SAM" id="MobiDB-lite"/>
    </source>
</evidence>
<evidence type="ECO:0000256" key="2">
    <source>
        <dbReference type="ARBA" id="ARBA00022814"/>
    </source>
</evidence>
<dbReference type="GO" id="GO:0006353">
    <property type="term" value="P:DNA-templated transcription termination"/>
    <property type="evidence" value="ECO:0007669"/>
    <property type="project" value="InterPro"/>
</dbReference>
<keyword evidence="5" id="KW-0804">Transcription</keyword>
<dbReference type="RefSeq" id="XP_039129940.1">
    <property type="nucleotide sequence ID" value="XM_039274006.1"/>
</dbReference>
<sequence>MEAAAISFSSPFNPCNSSLPSSRRSLILSINPKSPKDLTFASNSRNSLRLSPPLAVAEAMEQAVDASGSTPSGNPSKVDRSGRFCSPRAARELSLLIAYAACLEGSDPVRLFDRRVNAKRDPGYVFDKSSLLRYDHMSFGGAPVEAGTEEEASELMLKNEKDSANEAEVLSAPPKVVYNRFVLRLTRDILGAVVDRWNQHVLVIDKIIPQNWKDEPAGRILELCILHIAMAEITVIGTRHQIVINEAVDLAKRFCDGCAPRIINGCLRTFVKHQNTTNNNALQSLQSS</sequence>
<dbReference type="Gene3D" id="1.10.940.10">
    <property type="entry name" value="NusB-like"/>
    <property type="match status" value="1"/>
</dbReference>
<reference evidence="9" key="1">
    <citation type="submission" date="2025-08" db="UniProtKB">
        <authorList>
            <consortium name="RefSeq"/>
        </authorList>
    </citation>
    <scope>IDENTIFICATION</scope>
</reference>
<feature type="domain" description="NusB/RsmB/TIM44" evidence="7">
    <location>
        <begin position="187"/>
        <end position="272"/>
    </location>
</feature>